<feature type="region of interest" description="Disordered" evidence="3">
    <location>
        <begin position="556"/>
        <end position="589"/>
    </location>
</feature>
<dbReference type="OrthoDB" id="20825at2759"/>
<dbReference type="InterPro" id="IPR036964">
    <property type="entry name" value="RASGEF_cat_dom_sf"/>
</dbReference>
<feature type="region of interest" description="Disordered" evidence="3">
    <location>
        <begin position="604"/>
        <end position="627"/>
    </location>
</feature>
<dbReference type="PROSITE" id="PS00720">
    <property type="entry name" value="RASGEF"/>
    <property type="match status" value="1"/>
</dbReference>
<feature type="compositionally biased region" description="Polar residues" evidence="3">
    <location>
        <begin position="37"/>
        <end position="46"/>
    </location>
</feature>
<dbReference type="PROSITE" id="PS50009">
    <property type="entry name" value="RASGEF_CAT"/>
    <property type="match status" value="1"/>
</dbReference>
<evidence type="ECO:0000259" key="5">
    <source>
        <dbReference type="PROSITE" id="PS50212"/>
    </source>
</evidence>
<dbReference type="GO" id="GO:0007265">
    <property type="term" value="P:Ras protein signal transduction"/>
    <property type="evidence" value="ECO:0007669"/>
    <property type="project" value="TreeGrafter"/>
</dbReference>
<dbReference type="Gene3D" id="1.10.840.10">
    <property type="entry name" value="Ras guanine-nucleotide exchange factors catalytic domain"/>
    <property type="match status" value="1"/>
</dbReference>
<evidence type="ECO:0000259" key="4">
    <source>
        <dbReference type="PROSITE" id="PS50009"/>
    </source>
</evidence>
<dbReference type="InterPro" id="IPR023578">
    <property type="entry name" value="Ras_GEF_dom_sf"/>
</dbReference>
<feature type="compositionally biased region" description="Polar residues" evidence="3">
    <location>
        <begin position="412"/>
        <end position="424"/>
    </location>
</feature>
<feature type="compositionally biased region" description="Gly residues" evidence="3">
    <location>
        <begin position="67"/>
        <end position="76"/>
    </location>
</feature>
<feature type="compositionally biased region" description="Basic residues" evidence="3">
    <location>
        <begin position="445"/>
        <end position="456"/>
    </location>
</feature>
<reference evidence="7" key="1">
    <citation type="submission" date="2025-08" db="UniProtKB">
        <authorList>
            <consortium name="RefSeq"/>
        </authorList>
    </citation>
    <scope>IDENTIFICATION</scope>
    <source>
        <tissue evidence="7">Whole body</tissue>
    </source>
</reference>
<feature type="region of interest" description="Disordered" evidence="3">
    <location>
        <begin position="725"/>
        <end position="744"/>
    </location>
</feature>
<dbReference type="InterPro" id="IPR000651">
    <property type="entry name" value="Ras-like_Gua-exchang_fac_N"/>
</dbReference>
<keyword evidence="1 2" id="KW-0344">Guanine-nucleotide releasing factor</keyword>
<dbReference type="CDD" id="cd06224">
    <property type="entry name" value="REM"/>
    <property type="match status" value="1"/>
</dbReference>
<feature type="domain" description="Ras-GEF" evidence="4">
    <location>
        <begin position="927"/>
        <end position="1174"/>
    </location>
</feature>
<dbReference type="AlphaFoldDB" id="A0A8B8G3Q7"/>
<dbReference type="Pfam" id="PF00617">
    <property type="entry name" value="RasGEF"/>
    <property type="match status" value="1"/>
</dbReference>
<feature type="compositionally biased region" description="Polar residues" evidence="3">
    <location>
        <begin position="524"/>
        <end position="536"/>
    </location>
</feature>
<dbReference type="GeneID" id="112688551"/>
<dbReference type="PROSITE" id="PS50212">
    <property type="entry name" value="RASGEF_NTER"/>
    <property type="match status" value="1"/>
</dbReference>
<feature type="compositionally biased region" description="Pro residues" evidence="3">
    <location>
        <begin position="17"/>
        <end position="26"/>
    </location>
</feature>
<evidence type="ECO:0000256" key="3">
    <source>
        <dbReference type="SAM" id="MobiDB-lite"/>
    </source>
</evidence>
<evidence type="ECO:0000256" key="2">
    <source>
        <dbReference type="PROSITE-ProRule" id="PRU00168"/>
    </source>
</evidence>
<sequence>MRPAAAFGKPFTYLAAAPPPTPPPPSSSAGAADHRQSQPPLQTPVSASVLHTFKGTTAVAVNTTTTIGGGGGGGSSGAPTPPVRTSTAAAKQKPPPVPPRGEQTRLTTVPAKKPAEPVVQSAKKPPEPVVVPSAKILEPAADTPLPPPPPPLSPPRTIVSLENCSSPDRPPSPRTATAEPDEDLSASALISKFENGCAVKPAVTATAACDHRPPVEVDSGTSTLAEITDDDENGVGGGDDDDDDDDDDDGAADIWVRTIESPVKNMHPQKVRHHSDSAIKAASAVSSSPLAEKRGSLPADAMAAAEKKSSPPLSVKDSTYRSSFRSSAGNRCSSPGLVNNQQNKSSSDTGAGRKITAAEALGVVAKPCPRILPSSASLDAACRRQSLGNLAESRFGAMLSSSVRSSWAPPSGVQTDVESTQSEPSFDYRRKKFTKRCSSADGRNPVHHHHHHHHYHTLSSTRVTAARDPDFGAKRAFIQEKLQAASTKLQNAGIVPCGLPPTPPPPLAYQQQNGGGADCGRPPRSSSCNCGQHQATSRPMFVNKRTVSAEDLLPPPATVTVAEPDRFTAAGRPVSTSSSSSSGGRGSFGRSQRVTFALDQHQQLFGSSQPPGATAEPTAPSAIKKPFKSNLKVKEAVPELNVLGTSAINTRLPPQHPHPYGLPYKLPVVNTDVLQSKGNPAVMKTLHKPKQSSYGGSPSPDLMLKEGNLRRSRPQTSVQDGCATINGGLGRHSSSASSSTGLADTSAETDNTLIYRDGILLSGPLSSLIQHIVPTTDYYPDQAYLFAFILSSRLFVKPHELLAKVVAVCHAQQRLGDHVSAAQNPHHKDQLSRFVPRLVQLLAEWTDKFPYDFRDERVMAHVREITHQCVSVEPAVRHQVSAMLQTLLHRLTALDKYETFLQQTGTDTTVNSVDALSPTDTMEVCSSASLLGEQLTLVELERLSFIGPEEFVQAFAKDSPHIDSSFKDMKKTRNLESYVHWFNRLSYLVASEICKHSKKKQRVKTIEFWIETARECFNVGNFNSLMAIIAGLNMSPISRLKKTWHKVQQSAKFTILEQYMDPSSNFSSYRSTLKAALWRSAGATDQRQRVVIPFFSLLVKDIYFLNEGCRNRLDNGHINFEKFWQLAKQVTEFISWKQAACPYEKNSNLVLFLLTTPVLNEKALTLLSFEREPPDNSVEKEHYKTLKTAS</sequence>
<dbReference type="PANTHER" id="PTHR23113">
    <property type="entry name" value="GUANINE NUCLEOTIDE EXCHANGE FACTOR"/>
    <property type="match status" value="1"/>
</dbReference>
<dbReference type="GO" id="GO:0005085">
    <property type="term" value="F:guanyl-nucleotide exchange factor activity"/>
    <property type="evidence" value="ECO:0007669"/>
    <property type="project" value="UniProtKB-KW"/>
</dbReference>
<gene>
    <name evidence="7" type="primary">LOC112688551</name>
</gene>
<dbReference type="SMART" id="SM00147">
    <property type="entry name" value="RasGEF"/>
    <property type="match status" value="1"/>
</dbReference>
<evidence type="ECO:0000256" key="1">
    <source>
        <dbReference type="ARBA" id="ARBA00022658"/>
    </source>
</evidence>
<dbReference type="Gene3D" id="1.20.870.10">
    <property type="entry name" value="Son of sevenless (SoS) protein Chain: S domain 1"/>
    <property type="match status" value="1"/>
</dbReference>
<keyword evidence="6" id="KW-1185">Reference proteome</keyword>
<dbReference type="GO" id="GO:0005886">
    <property type="term" value="C:plasma membrane"/>
    <property type="evidence" value="ECO:0007669"/>
    <property type="project" value="TreeGrafter"/>
</dbReference>
<dbReference type="RefSeq" id="XP_025417592.1">
    <property type="nucleotide sequence ID" value="XM_025561807.1"/>
</dbReference>
<dbReference type="PANTHER" id="PTHR23113:SF356">
    <property type="entry name" value="FI05912P-RELATED"/>
    <property type="match status" value="1"/>
</dbReference>
<dbReference type="InterPro" id="IPR019804">
    <property type="entry name" value="Ras_G-nucl-exch_fac_CS"/>
</dbReference>
<dbReference type="CDD" id="cd00155">
    <property type="entry name" value="RasGEF"/>
    <property type="match status" value="1"/>
</dbReference>
<feature type="region of interest" description="Disordered" evidence="3">
    <location>
        <begin position="511"/>
        <end position="536"/>
    </location>
</feature>
<dbReference type="SUPFAM" id="SSF48366">
    <property type="entry name" value="Ras GEF"/>
    <property type="match status" value="1"/>
</dbReference>
<feature type="compositionally biased region" description="Low complexity" evidence="3">
    <location>
        <begin position="278"/>
        <end position="288"/>
    </location>
</feature>
<protein>
    <submittedName>
        <fullName evidence="7">Uncharacterized protein LOC112688551</fullName>
    </submittedName>
</protein>
<feature type="compositionally biased region" description="Acidic residues" evidence="3">
    <location>
        <begin position="227"/>
        <end position="251"/>
    </location>
</feature>
<feature type="compositionally biased region" description="Low complexity" evidence="3">
    <location>
        <begin position="571"/>
        <end position="589"/>
    </location>
</feature>
<feature type="compositionally biased region" description="Polar residues" evidence="3">
    <location>
        <begin position="316"/>
        <end position="349"/>
    </location>
</feature>
<feature type="region of interest" description="Disordered" evidence="3">
    <location>
        <begin position="403"/>
        <end position="462"/>
    </location>
</feature>
<dbReference type="InterPro" id="IPR008937">
    <property type="entry name" value="Ras-like_GEF"/>
</dbReference>
<feature type="region of interest" description="Disordered" evidence="3">
    <location>
        <begin position="1"/>
        <end position="48"/>
    </location>
</feature>
<proteinExistence type="predicted"/>
<evidence type="ECO:0000313" key="7">
    <source>
        <dbReference type="RefSeq" id="XP_025417592.1"/>
    </source>
</evidence>
<accession>A0A8B8G3Q7</accession>
<dbReference type="Pfam" id="PF00618">
    <property type="entry name" value="RasGEF_N"/>
    <property type="match status" value="1"/>
</dbReference>
<feature type="region of interest" description="Disordered" evidence="3">
    <location>
        <begin position="63"/>
        <end position="185"/>
    </location>
</feature>
<organism evidence="6 7">
    <name type="scientific">Sipha flava</name>
    <name type="common">yellow sugarcane aphid</name>
    <dbReference type="NCBI Taxonomy" id="143950"/>
    <lineage>
        <taxon>Eukaryota</taxon>
        <taxon>Metazoa</taxon>
        <taxon>Ecdysozoa</taxon>
        <taxon>Arthropoda</taxon>
        <taxon>Hexapoda</taxon>
        <taxon>Insecta</taxon>
        <taxon>Pterygota</taxon>
        <taxon>Neoptera</taxon>
        <taxon>Paraneoptera</taxon>
        <taxon>Hemiptera</taxon>
        <taxon>Sternorrhyncha</taxon>
        <taxon>Aphidomorpha</taxon>
        <taxon>Aphidoidea</taxon>
        <taxon>Aphididae</taxon>
        <taxon>Sipha</taxon>
    </lineage>
</organism>
<name>A0A8B8G3Q7_9HEMI</name>
<feature type="region of interest" description="Disordered" evidence="3">
    <location>
        <begin position="204"/>
        <end position="350"/>
    </location>
</feature>
<dbReference type="InterPro" id="IPR001895">
    <property type="entry name" value="RASGEF_cat_dom"/>
</dbReference>
<evidence type="ECO:0000313" key="6">
    <source>
        <dbReference type="Proteomes" id="UP000694846"/>
    </source>
</evidence>
<dbReference type="Proteomes" id="UP000694846">
    <property type="component" value="Unplaced"/>
</dbReference>
<feature type="compositionally biased region" description="Pro residues" evidence="3">
    <location>
        <begin position="144"/>
        <end position="154"/>
    </location>
</feature>
<feature type="domain" description="N-terminal Ras-GEF" evidence="5">
    <location>
        <begin position="756"/>
        <end position="892"/>
    </location>
</feature>